<protein>
    <submittedName>
        <fullName evidence="1">Uncharacterized protein</fullName>
    </submittedName>
</protein>
<dbReference type="Proteomes" id="UP000634136">
    <property type="component" value="Unassembled WGS sequence"/>
</dbReference>
<reference evidence="1" key="1">
    <citation type="submission" date="2020-09" db="EMBL/GenBank/DDBJ databases">
        <title>Genome-Enabled Discovery of Anthraquinone Biosynthesis in Senna tora.</title>
        <authorList>
            <person name="Kang S.-H."/>
            <person name="Pandey R.P."/>
            <person name="Lee C.-M."/>
            <person name="Sim J.-S."/>
            <person name="Jeong J.-T."/>
            <person name="Choi B.-S."/>
            <person name="Jung M."/>
            <person name="Ginzburg D."/>
            <person name="Zhao K."/>
            <person name="Won S.Y."/>
            <person name="Oh T.-J."/>
            <person name="Yu Y."/>
            <person name="Kim N.-H."/>
            <person name="Lee O.R."/>
            <person name="Lee T.-H."/>
            <person name="Bashyal P."/>
            <person name="Kim T.-S."/>
            <person name="Lee W.-H."/>
            <person name="Kawkins C."/>
            <person name="Kim C.-K."/>
            <person name="Kim J.S."/>
            <person name="Ahn B.O."/>
            <person name="Rhee S.Y."/>
            <person name="Sohng J.K."/>
        </authorList>
    </citation>
    <scope>NUCLEOTIDE SEQUENCE</scope>
    <source>
        <tissue evidence="1">Leaf</tissue>
    </source>
</reference>
<accession>A0A835CHE6</accession>
<sequence>MGLVITWKKFEVMSKSILNQKSRFNLKIIQVQVKRVVAQVSETNYFVLYMGIQVDLLLERES</sequence>
<evidence type="ECO:0000313" key="2">
    <source>
        <dbReference type="Proteomes" id="UP000634136"/>
    </source>
</evidence>
<evidence type="ECO:0000313" key="1">
    <source>
        <dbReference type="EMBL" id="KAF7839117.1"/>
    </source>
</evidence>
<name>A0A835CHE6_9FABA</name>
<organism evidence="1 2">
    <name type="scientific">Senna tora</name>
    <dbReference type="NCBI Taxonomy" id="362788"/>
    <lineage>
        <taxon>Eukaryota</taxon>
        <taxon>Viridiplantae</taxon>
        <taxon>Streptophyta</taxon>
        <taxon>Embryophyta</taxon>
        <taxon>Tracheophyta</taxon>
        <taxon>Spermatophyta</taxon>
        <taxon>Magnoliopsida</taxon>
        <taxon>eudicotyledons</taxon>
        <taxon>Gunneridae</taxon>
        <taxon>Pentapetalae</taxon>
        <taxon>rosids</taxon>
        <taxon>fabids</taxon>
        <taxon>Fabales</taxon>
        <taxon>Fabaceae</taxon>
        <taxon>Caesalpinioideae</taxon>
        <taxon>Cassia clade</taxon>
        <taxon>Senna</taxon>
    </lineage>
</organism>
<comment type="caution">
    <text evidence="1">The sequence shown here is derived from an EMBL/GenBank/DDBJ whole genome shotgun (WGS) entry which is preliminary data.</text>
</comment>
<gene>
    <name evidence="1" type="ORF">G2W53_007599</name>
</gene>
<dbReference type="EMBL" id="JAAIUW010000003">
    <property type="protein sequence ID" value="KAF7839117.1"/>
    <property type="molecule type" value="Genomic_DNA"/>
</dbReference>
<proteinExistence type="predicted"/>
<keyword evidence="2" id="KW-1185">Reference proteome</keyword>
<dbReference type="AlphaFoldDB" id="A0A835CHE6"/>